<dbReference type="AlphaFoldDB" id="A0AA41YZV9"/>
<dbReference type="InterPro" id="IPR036188">
    <property type="entry name" value="FAD/NAD-bd_sf"/>
</dbReference>
<evidence type="ECO:0000313" key="4">
    <source>
        <dbReference type="Proteomes" id="UP001165667"/>
    </source>
</evidence>
<dbReference type="PRINTS" id="PR00411">
    <property type="entry name" value="PNDRDTASEI"/>
</dbReference>
<dbReference type="EMBL" id="JAMOIM010000029">
    <property type="protein sequence ID" value="MCW6511631.1"/>
    <property type="molecule type" value="Genomic_DNA"/>
</dbReference>
<dbReference type="PANTHER" id="PTHR43539">
    <property type="entry name" value="FLAVIN-BINDING MONOOXYGENASE-LIKE PROTEIN (AFU_ORTHOLOGUE AFUA_4G09220)"/>
    <property type="match status" value="1"/>
</dbReference>
<evidence type="ECO:0000259" key="2">
    <source>
        <dbReference type="Pfam" id="PF07992"/>
    </source>
</evidence>
<dbReference type="Gene3D" id="3.50.50.60">
    <property type="entry name" value="FAD/NAD(P)-binding domain"/>
    <property type="match status" value="1"/>
</dbReference>
<dbReference type="SUPFAM" id="SSF51905">
    <property type="entry name" value="FAD/NAD(P)-binding domain"/>
    <property type="match status" value="1"/>
</dbReference>
<gene>
    <name evidence="3" type="ORF">M8523_27025</name>
</gene>
<sequence length="415" mass="44663">MRSSTPVAIVGAGPYGLSVAAHLAGAGLRPRIFGDAMQTWRSFMPNGMVLKSEGFAMNLSDPSGSYTLEAHCRDQSIPYQATGWPVPVEVFAGYGETFQKRFVPQLEETEVRHIARGDHGLALTLATGETVEARHVVLATGIRPYARTSPQLLSDLPSDRVTHSGDQGDMERFRGCKVAVIGGGASAMDAAAALHRSGATAVAITHRPEVRFYAPNGFRDRFLAPLTPLGPGWKKQLCCKWPDLFHALPQRVRLDIVARYLGPSPAWSVRDIVRDHVDLRLSTHLTRAEVTGDQVTLTMNAASGGTTTLAVDHVIAATGYDVDIDRLTLLDASLRADLQQDGKSLRLNSAFETRVKGLHVVGTPAAASFGPMLRFVCGSAFAARRTAGEICRREGAQRMPATQALTRGAMPLSEA</sequence>
<keyword evidence="4" id="KW-1185">Reference proteome</keyword>
<dbReference type="PRINTS" id="PR00368">
    <property type="entry name" value="FADPNR"/>
</dbReference>
<dbReference type="GO" id="GO:0004497">
    <property type="term" value="F:monooxygenase activity"/>
    <property type="evidence" value="ECO:0007669"/>
    <property type="project" value="TreeGrafter"/>
</dbReference>
<dbReference type="Pfam" id="PF07992">
    <property type="entry name" value="Pyr_redox_2"/>
    <property type="match status" value="1"/>
</dbReference>
<organism evidence="3 4">
    <name type="scientific">Lichenifustis flavocetrariae</name>
    <dbReference type="NCBI Taxonomy" id="2949735"/>
    <lineage>
        <taxon>Bacteria</taxon>
        <taxon>Pseudomonadati</taxon>
        <taxon>Pseudomonadota</taxon>
        <taxon>Alphaproteobacteria</taxon>
        <taxon>Hyphomicrobiales</taxon>
        <taxon>Lichenihabitantaceae</taxon>
        <taxon>Lichenifustis</taxon>
    </lineage>
</organism>
<reference evidence="3" key="1">
    <citation type="submission" date="2022-05" db="EMBL/GenBank/DDBJ databases">
        <authorList>
            <person name="Pankratov T."/>
        </authorList>
    </citation>
    <scope>NUCLEOTIDE SEQUENCE</scope>
    <source>
        <strain evidence="3">BP6-180914</strain>
    </source>
</reference>
<dbReference type="Proteomes" id="UP001165667">
    <property type="component" value="Unassembled WGS sequence"/>
</dbReference>
<dbReference type="InterPro" id="IPR023753">
    <property type="entry name" value="FAD/NAD-binding_dom"/>
</dbReference>
<keyword evidence="1" id="KW-0560">Oxidoreductase</keyword>
<evidence type="ECO:0000256" key="1">
    <source>
        <dbReference type="ARBA" id="ARBA00023002"/>
    </source>
</evidence>
<comment type="caution">
    <text evidence="3">The sequence shown here is derived from an EMBL/GenBank/DDBJ whole genome shotgun (WGS) entry which is preliminary data.</text>
</comment>
<feature type="domain" description="FAD/NAD(P)-binding" evidence="2">
    <location>
        <begin position="6"/>
        <end position="211"/>
    </location>
</feature>
<dbReference type="InterPro" id="IPR050982">
    <property type="entry name" value="Auxin_biosynth/cation_transpt"/>
</dbReference>
<evidence type="ECO:0000313" key="3">
    <source>
        <dbReference type="EMBL" id="MCW6511631.1"/>
    </source>
</evidence>
<dbReference type="GO" id="GO:0050660">
    <property type="term" value="F:flavin adenine dinucleotide binding"/>
    <property type="evidence" value="ECO:0007669"/>
    <property type="project" value="TreeGrafter"/>
</dbReference>
<dbReference type="PANTHER" id="PTHR43539:SF78">
    <property type="entry name" value="FLAVIN-CONTAINING MONOOXYGENASE"/>
    <property type="match status" value="1"/>
</dbReference>
<accession>A0AA41YZV9</accession>
<dbReference type="RefSeq" id="WP_282588006.1">
    <property type="nucleotide sequence ID" value="NZ_JAMOIM010000029.1"/>
</dbReference>
<name>A0AA41YZV9_9HYPH</name>
<proteinExistence type="predicted"/>
<protein>
    <submittedName>
        <fullName evidence="3">NAD(P)-binding domain-containing protein</fullName>
    </submittedName>
</protein>